<keyword evidence="3 4" id="KW-0808">Transferase</keyword>
<dbReference type="InterPro" id="IPR002213">
    <property type="entry name" value="UDP_glucos_trans"/>
</dbReference>
<keyword evidence="2 4" id="KW-0328">Glycosyltransferase</keyword>
<dbReference type="PROSITE" id="PS00375">
    <property type="entry name" value="UDPGT"/>
    <property type="match status" value="1"/>
</dbReference>
<name>C1JIE1_9SOLA</name>
<dbReference type="FunFam" id="3.40.50.2000:FF:000047">
    <property type="entry name" value="Glycosyltransferase"/>
    <property type="match status" value="1"/>
</dbReference>
<dbReference type="PANTHER" id="PTHR48047:SF219">
    <property type="entry name" value="SCOPOLETIN GLUCOSYLTRANSFERASE-LIKE"/>
    <property type="match status" value="1"/>
</dbReference>
<proteinExistence type="evidence at transcript level"/>
<evidence type="ECO:0000256" key="2">
    <source>
        <dbReference type="ARBA" id="ARBA00022676"/>
    </source>
</evidence>
<dbReference type="EMBL" id="FJ654696">
    <property type="protein sequence ID" value="ACO44747.1"/>
    <property type="molecule type" value="mRNA"/>
</dbReference>
<reference evidence="6" key="1">
    <citation type="journal article" date="2013" name="Appl. Biochem. Biotechnol.">
        <title>Functional characterization of a flavonoid glycosyltransferase gene from Withania somnifera (Ashwagandha).</title>
        <authorList>
            <person name="Singh S."/>
            <person name="Vishwakarma R.K."/>
            <person name="Kumar R.J."/>
            <person name="Sonawane P.D."/>
            <person name="Ruby"/>
            <person name="Khan B.M."/>
        </authorList>
    </citation>
    <scope>NUCLEOTIDE SEQUENCE</scope>
</reference>
<dbReference type="GO" id="GO:0035251">
    <property type="term" value="F:UDP-glucosyltransferase activity"/>
    <property type="evidence" value="ECO:0007669"/>
    <property type="project" value="TreeGrafter"/>
</dbReference>
<dbReference type="CAZy" id="GT1">
    <property type="family name" value="Glycosyltransferase Family 1"/>
</dbReference>
<dbReference type="AlphaFoldDB" id="C1JIE1"/>
<dbReference type="SMR" id="C1JIE1"/>
<sequence length="470" mass="52556">MGQLHIFFFPMMAQGHMIPTLDMAKLVASRGVKATIITTPLNESVFSKVIQRNKNLGIRLIKFPAVENDLPEDCERLDLIPSDDKLPNFFKAAATMQESLEQLIQECRPNCLVSDMFFPWTTDTAAKFNIPRIVFHGTGYFALSAVDSLRLNKPFKNVSSDSETFVVPNLPHEIKLTRSKLSPFEQSDEESVMSQMVKAVRDADSKSYGVIFNSFYELEPDYVEHYTKVLGRKNWAIGPLSLCNRDIEDKAERGKKSSIDKHECLKWIDSKKSSSIVYVCFGSVANFTTSQLQELALGLEASGQDFIWVVRTDNEDWLPKGFEERTKGKGLIIRGWAPQVLILDHESVGAFVTHCGWNSTLEGISAGVPLVTWPVFAEQFLNEKLVTEIMRTGAAVGSVQWKRSASEGVKREAIANAIKRVMVSEEAEGFRNRAKAYKELARQAIEEGGSSYSGLTTLLQDISTYSSTGH</sequence>
<evidence type="ECO:0000256" key="5">
    <source>
        <dbReference type="RuleBase" id="RU362057"/>
    </source>
</evidence>
<evidence type="ECO:0000256" key="4">
    <source>
        <dbReference type="RuleBase" id="RU003718"/>
    </source>
</evidence>
<dbReference type="EC" id="2.4.1.-" evidence="5"/>
<evidence type="ECO:0000256" key="1">
    <source>
        <dbReference type="ARBA" id="ARBA00009995"/>
    </source>
</evidence>
<organism evidence="6">
    <name type="scientific">Withania somnifera</name>
    <dbReference type="NCBI Taxonomy" id="126910"/>
    <lineage>
        <taxon>Eukaryota</taxon>
        <taxon>Viridiplantae</taxon>
        <taxon>Streptophyta</taxon>
        <taxon>Embryophyta</taxon>
        <taxon>Tracheophyta</taxon>
        <taxon>Spermatophyta</taxon>
        <taxon>Magnoliopsida</taxon>
        <taxon>eudicotyledons</taxon>
        <taxon>Gunneridae</taxon>
        <taxon>Pentapetalae</taxon>
        <taxon>asterids</taxon>
        <taxon>lamiids</taxon>
        <taxon>Solanales</taxon>
        <taxon>Solanaceae</taxon>
        <taxon>Solanoideae</taxon>
        <taxon>Physaleae</taxon>
        <taxon>Withania</taxon>
    </lineage>
</organism>
<dbReference type="InterPro" id="IPR035595">
    <property type="entry name" value="UDP_glycos_trans_CS"/>
</dbReference>
<evidence type="ECO:0000313" key="6">
    <source>
        <dbReference type="EMBL" id="ACO44747.1"/>
    </source>
</evidence>
<evidence type="ECO:0000256" key="3">
    <source>
        <dbReference type="ARBA" id="ARBA00022679"/>
    </source>
</evidence>
<dbReference type="SUPFAM" id="SSF53756">
    <property type="entry name" value="UDP-Glycosyltransferase/glycogen phosphorylase"/>
    <property type="match status" value="1"/>
</dbReference>
<dbReference type="PANTHER" id="PTHR48047">
    <property type="entry name" value="GLYCOSYLTRANSFERASE"/>
    <property type="match status" value="1"/>
</dbReference>
<dbReference type="Pfam" id="PF00201">
    <property type="entry name" value="UDPGT"/>
    <property type="match status" value="1"/>
</dbReference>
<protein>
    <recommendedName>
        <fullName evidence="5">Glycosyltransferase</fullName>
        <ecNumber evidence="5">2.4.1.-</ecNumber>
    </recommendedName>
</protein>
<dbReference type="CDD" id="cd03784">
    <property type="entry name" value="GT1_Gtf-like"/>
    <property type="match status" value="1"/>
</dbReference>
<dbReference type="FunFam" id="3.40.50.2000:FF:000071">
    <property type="entry name" value="Glycosyltransferase"/>
    <property type="match status" value="1"/>
</dbReference>
<comment type="similarity">
    <text evidence="1 4">Belongs to the UDP-glycosyltransferase family.</text>
</comment>
<accession>C1JIE1</accession>
<dbReference type="Gene3D" id="3.40.50.2000">
    <property type="entry name" value="Glycogen Phosphorylase B"/>
    <property type="match status" value="2"/>
</dbReference>